<dbReference type="PROSITE" id="PS50850">
    <property type="entry name" value="MFS"/>
    <property type="match status" value="1"/>
</dbReference>
<evidence type="ECO:0000256" key="3">
    <source>
        <dbReference type="SAM" id="MobiDB-lite"/>
    </source>
</evidence>
<organism evidence="6 7">
    <name type="scientific">Catenaria anguillulae PL171</name>
    <dbReference type="NCBI Taxonomy" id="765915"/>
    <lineage>
        <taxon>Eukaryota</taxon>
        <taxon>Fungi</taxon>
        <taxon>Fungi incertae sedis</taxon>
        <taxon>Blastocladiomycota</taxon>
        <taxon>Blastocladiomycetes</taxon>
        <taxon>Blastocladiales</taxon>
        <taxon>Catenariaceae</taxon>
        <taxon>Catenaria</taxon>
    </lineage>
</organism>
<dbReference type="Pfam" id="PF07690">
    <property type="entry name" value="MFS_1"/>
    <property type="match status" value="1"/>
</dbReference>
<feature type="transmembrane region" description="Helical" evidence="4">
    <location>
        <begin position="521"/>
        <end position="540"/>
    </location>
</feature>
<keyword evidence="4" id="KW-1133">Transmembrane helix</keyword>
<feature type="transmembrane region" description="Helical" evidence="4">
    <location>
        <begin position="429"/>
        <end position="451"/>
    </location>
</feature>
<reference evidence="6 7" key="1">
    <citation type="submission" date="2016-07" db="EMBL/GenBank/DDBJ databases">
        <title>Pervasive Adenine N6-methylation of Active Genes in Fungi.</title>
        <authorList>
            <consortium name="DOE Joint Genome Institute"/>
            <person name="Mondo S.J."/>
            <person name="Dannebaum R.O."/>
            <person name="Kuo R.C."/>
            <person name="Labutti K."/>
            <person name="Haridas S."/>
            <person name="Kuo A."/>
            <person name="Salamov A."/>
            <person name="Ahrendt S.R."/>
            <person name="Lipzen A."/>
            <person name="Sullivan W."/>
            <person name="Andreopoulos W.B."/>
            <person name="Clum A."/>
            <person name="Lindquist E."/>
            <person name="Daum C."/>
            <person name="Ramamoorthy G.K."/>
            <person name="Gryganskyi A."/>
            <person name="Culley D."/>
            <person name="Magnuson J.K."/>
            <person name="James T.Y."/>
            <person name="O'Malley M.A."/>
            <person name="Stajich J.E."/>
            <person name="Spatafora J.W."/>
            <person name="Visel A."/>
            <person name="Grigoriev I.V."/>
        </authorList>
    </citation>
    <scope>NUCLEOTIDE SEQUENCE [LARGE SCALE GENOMIC DNA]</scope>
    <source>
        <strain evidence="6 7">PL171</strain>
    </source>
</reference>
<feature type="transmembrane region" description="Helical" evidence="4">
    <location>
        <begin position="159"/>
        <end position="182"/>
    </location>
</feature>
<feature type="transmembrane region" description="Helical" evidence="4">
    <location>
        <begin position="221"/>
        <end position="242"/>
    </location>
</feature>
<dbReference type="EMBL" id="MCFL01000060">
    <property type="protein sequence ID" value="ORZ31425.1"/>
    <property type="molecule type" value="Genomic_DNA"/>
</dbReference>
<dbReference type="InterPro" id="IPR050327">
    <property type="entry name" value="Proton-linked_MCT"/>
</dbReference>
<feature type="transmembrane region" description="Helical" evidence="4">
    <location>
        <begin position="55"/>
        <end position="77"/>
    </location>
</feature>
<evidence type="ECO:0000256" key="2">
    <source>
        <dbReference type="ARBA" id="ARBA00006727"/>
    </source>
</evidence>
<dbReference type="InterPro" id="IPR011701">
    <property type="entry name" value="MFS"/>
</dbReference>
<feature type="transmembrane region" description="Helical" evidence="4">
    <location>
        <begin position="484"/>
        <end position="509"/>
    </location>
</feature>
<feature type="region of interest" description="Disordered" evidence="3">
    <location>
        <begin position="1"/>
        <end position="20"/>
    </location>
</feature>
<comment type="similarity">
    <text evidence="2">Belongs to the major facilitator superfamily. Monocarboxylate porter (TC 2.A.1.13) family.</text>
</comment>
<feature type="domain" description="Major facilitator superfamily (MFS) profile" evidence="5">
    <location>
        <begin position="53"/>
        <end position="585"/>
    </location>
</feature>
<feature type="transmembrane region" description="Helical" evidence="4">
    <location>
        <begin position="194"/>
        <end position="215"/>
    </location>
</feature>
<feature type="transmembrane region" description="Helical" evidence="4">
    <location>
        <begin position="560"/>
        <end position="581"/>
    </location>
</feature>
<evidence type="ECO:0000259" key="5">
    <source>
        <dbReference type="PROSITE" id="PS50850"/>
    </source>
</evidence>
<feature type="transmembrane region" description="Helical" evidence="4">
    <location>
        <begin position="97"/>
        <end position="120"/>
    </location>
</feature>
<evidence type="ECO:0000313" key="7">
    <source>
        <dbReference type="Proteomes" id="UP000193411"/>
    </source>
</evidence>
<comment type="caution">
    <text evidence="6">The sequence shown here is derived from an EMBL/GenBank/DDBJ whole genome shotgun (WGS) entry which is preliminary data.</text>
</comment>
<accession>A0A1Y2HAA3</accession>
<evidence type="ECO:0000313" key="6">
    <source>
        <dbReference type="EMBL" id="ORZ31425.1"/>
    </source>
</evidence>
<dbReference type="InterPro" id="IPR020846">
    <property type="entry name" value="MFS_dom"/>
</dbReference>
<feature type="compositionally biased region" description="Low complexity" evidence="3">
    <location>
        <begin position="7"/>
        <end position="20"/>
    </location>
</feature>
<comment type="subcellular location">
    <subcellularLocation>
        <location evidence="1">Membrane</location>
        <topology evidence="1">Multi-pass membrane protein</topology>
    </subcellularLocation>
</comment>
<proteinExistence type="inferred from homology"/>
<sequence>MVSNNNTSSPKSTQSVSSPKVGWLKRHFTDSRRRTTSKQLEREAFLFGTTPFRRLYLIPASILTQLAAGSLYAWSVYNLPLTTHMNSDLPPTSPDRISIELVSQSFYVTIAFFGIACFLCGPWLERHGPRRMSLIGATLFFIGQLIAALSMYLRCMPLLFIGYGVFAGFGIGCCYLIPVSILQQWYPENKGFSAAVSVGSFGLGSVVASFTQAALIRQVGVTLTFVVLGCTYFVVQVGAAFVMRFPPIESMLAVAAAAALEPTSDEEQVVDRVKSVQCKLPTKQQQRRGSMTPLTSTAAVANEPSMFRTPMPVVDEERGGKQGVGSTDTLTDFPTVADSKLVAANALKSPLSPTESTFSLSRTRRASIALSIAMSTHTIDDVDDFLLDIQSADYRFIYAIFFLSVIPGLVLVSRMADMVQLAFDKPADVATWVVGINGGFNVLARIVLGVLSDRVPRVLLLMLVFVVTIVATVTMYLSLSLTNFPLFLASMWTITALYGGSSAVIPGLIGDVFGNKHISGLYGVAMTARSLGGVVGGFTYSAVIKSQKEAGVAKNHVLDLTLFSMVPLSTLGAVLLTMLMVRRRRAGARK</sequence>
<dbReference type="PANTHER" id="PTHR11360">
    <property type="entry name" value="MONOCARBOXYLATE TRANSPORTER"/>
    <property type="match status" value="1"/>
</dbReference>
<dbReference type="OrthoDB" id="410267at2759"/>
<dbReference type="Proteomes" id="UP000193411">
    <property type="component" value="Unassembled WGS sequence"/>
</dbReference>
<dbReference type="Gene3D" id="1.20.1250.20">
    <property type="entry name" value="MFS general substrate transporter like domains"/>
    <property type="match status" value="2"/>
</dbReference>
<keyword evidence="4" id="KW-0812">Transmembrane</keyword>
<evidence type="ECO:0000256" key="4">
    <source>
        <dbReference type="SAM" id="Phobius"/>
    </source>
</evidence>
<dbReference type="InterPro" id="IPR036259">
    <property type="entry name" value="MFS_trans_sf"/>
</dbReference>
<keyword evidence="4" id="KW-0472">Membrane</keyword>
<feature type="transmembrane region" description="Helical" evidence="4">
    <location>
        <begin position="396"/>
        <end position="417"/>
    </location>
</feature>
<feature type="transmembrane region" description="Helical" evidence="4">
    <location>
        <begin position="458"/>
        <end position="478"/>
    </location>
</feature>
<name>A0A1Y2HAA3_9FUNG</name>
<gene>
    <name evidence="6" type="ORF">BCR44DRAFT_43934</name>
</gene>
<dbReference type="PANTHER" id="PTHR11360:SF317">
    <property type="entry name" value="MAJOR FACILITATOR SUPERFAMILY (MFS) PROFILE DOMAIN-CONTAINING PROTEIN-RELATED"/>
    <property type="match status" value="1"/>
</dbReference>
<keyword evidence="7" id="KW-1185">Reference proteome</keyword>
<feature type="transmembrane region" description="Helical" evidence="4">
    <location>
        <begin position="132"/>
        <end position="153"/>
    </location>
</feature>
<dbReference type="SUPFAM" id="SSF103473">
    <property type="entry name" value="MFS general substrate transporter"/>
    <property type="match status" value="1"/>
</dbReference>
<protein>
    <submittedName>
        <fullName evidence="6">Major facilitator superfamily domain-containing protein</fullName>
    </submittedName>
</protein>
<evidence type="ECO:0000256" key="1">
    <source>
        <dbReference type="ARBA" id="ARBA00004141"/>
    </source>
</evidence>
<dbReference type="AlphaFoldDB" id="A0A1Y2HAA3"/>
<dbReference type="GO" id="GO:0022857">
    <property type="term" value="F:transmembrane transporter activity"/>
    <property type="evidence" value="ECO:0007669"/>
    <property type="project" value="InterPro"/>
</dbReference>
<dbReference type="GO" id="GO:0016020">
    <property type="term" value="C:membrane"/>
    <property type="evidence" value="ECO:0007669"/>
    <property type="project" value="UniProtKB-SubCell"/>
</dbReference>